<organism evidence="2">
    <name type="scientific">Aureococcus anophagefferens</name>
    <name type="common">Harmful bloom alga</name>
    <dbReference type="NCBI Taxonomy" id="44056"/>
    <lineage>
        <taxon>Eukaryota</taxon>
        <taxon>Sar</taxon>
        <taxon>Stramenopiles</taxon>
        <taxon>Ochrophyta</taxon>
        <taxon>Pelagophyceae</taxon>
        <taxon>Pelagomonadales</taxon>
        <taxon>Pelagomonadaceae</taxon>
        <taxon>Aureococcus</taxon>
    </lineage>
</organism>
<dbReference type="PANTHER" id="PTHR23270:SF10">
    <property type="entry name" value="PROTEIN RRP5 HOMOLOG"/>
    <property type="match status" value="1"/>
</dbReference>
<dbReference type="GO" id="GO:0032040">
    <property type="term" value="C:small-subunit processome"/>
    <property type="evidence" value="ECO:0007669"/>
    <property type="project" value="TreeGrafter"/>
</dbReference>
<dbReference type="InterPro" id="IPR045209">
    <property type="entry name" value="Rrp5"/>
</dbReference>
<evidence type="ECO:0000313" key="2">
    <source>
        <dbReference type="Proteomes" id="UP000002729"/>
    </source>
</evidence>
<dbReference type="AlphaFoldDB" id="F0Y667"/>
<dbReference type="GeneID" id="20222156"/>
<dbReference type="RefSeq" id="XP_009035376.1">
    <property type="nucleotide sequence ID" value="XM_009037128.1"/>
</dbReference>
<accession>F0Y667</accession>
<dbReference type="OrthoDB" id="412781at2759"/>
<dbReference type="eggNOG" id="KOG1070">
    <property type="taxonomic scope" value="Eukaryota"/>
</dbReference>
<reference evidence="1 2" key="1">
    <citation type="journal article" date="2011" name="Proc. Natl. Acad. Sci. U.S.A.">
        <title>Niche of harmful alga Aureococcus anophagefferens revealed through ecogenomics.</title>
        <authorList>
            <person name="Gobler C.J."/>
            <person name="Berry D.L."/>
            <person name="Dyhrman S.T."/>
            <person name="Wilhelm S.W."/>
            <person name="Salamov A."/>
            <person name="Lobanov A.V."/>
            <person name="Zhang Y."/>
            <person name="Collier J.L."/>
            <person name="Wurch L.L."/>
            <person name="Kustka A.B."/>
            <person name="Dill B.D."/>
            <person name="Shah M."/>
            <person name="VerBerkmoes N.C."/>
            <person name="Kuo A."/>
            <person name="Terry A."/>
            <person name="Pangilinan J."/>
            <person name="Lindquist E.A."/>
            <person name="Lucas S."/>
            <person name="Paulsen I.T."/>
            <person name="Hattenrath-Lehmann T.K."/>
            <person name="Talmage S.C."/>
            <person name="Walker E.A."/>
            <person name="Koch F."/>
            <person name="Burson A.M."/>
            <person name="Marcoval M.A."/>
            <person name="Tang Y.Z."/>
            <person name="Lecleir G.R."/>
            <person name="Coyne K.J."/>
            <person name="Berg G.M."/>
            <person name="Bertrand E.M."/>
            <person name="Saito M.A."/>
            <person name="Gladyshev V.N."/>
            <person name="Grigoriev I.V."/>
        </authorList>
    </citation>
    <scope>NUCLEOTIDE SEQUENCE [LARGE SCALE GENOMIC DNA]</scope>
    <source>
        <strain evidence="2">CCMP 1984</strain>
    </source>
</reference>
<dbReference type="OMA" id="WSHYLEI"/>
<dbReference type="EMBL" id="GL833125">
    <property type="protein sequence ID" value="EGB09671.1"/>
    <property type="molecule type" value="Genomic_DNA"/>
</dbReference>
<protein>
    <recommendedName>
        <fullName evidence="3">Suppressor of forked domain-containing protein</fullName>
    </recommendedName>
</protein>
<keyword evidence="2" id="KW-1185">Reference proteome</keyword>
<dbReference type="GO" id="GO:0006364">
    <property type="term" value="P:rRNA processing"/>
    <property type="evidence" value="ECO:0007669"/>
    <property type="project" value="InterPro"/>
</dbReference>
<dbReference type="InParanoid" id="F0Y667"/>
<dbReference type="SUPFAM" id="SSF48452">
    <property type="entry name" value="TPR-like"/>
    <property type="match status" value="2"/>
</dbReference>
<evidence type="ECO:0008006" key="3">
    <source>
        <dbReference type="Google" id="ProtNLM"/>
    </source>
</evidence>
<gene>
    <name evidence="1" type="ORF">AURANDRAFT_5211</name>
</gene>
<dbReference type="PANTHER" id="PTHR23270">
    <property type="entry name" value="PROGRAMMED CELL DEATH PROTEIN 11 PRE-RRNA PROCESSING PROTEIN RRP5"/>
    <property type="match status" value="1"/>
</dbReference>
<feature type="non-terminal residue" evidence="1">
    <location>
        <position position="277"/>
    </location>
</feature>
<dbReference type="GO" id="GO:0003723">
    <property type="term" value="F:RNA binding"/>
    <property type="evidence" value="ECO:0007669"/>
    <property type="project" value="TreeGrafter"/>
</dbReference>
<dbReference type="KEGG" id="aaf:AURANDRAFT_5211"/>
<name>F0Y667_AURAN</name>
<sequence length="277" mass="30089">PRTAEDYERLLVTEWNAAATWIAYAKLLVTESDATGARGVLERALKKIGYREEAQRLEAWAALLAHERDHGDAKSLSAAVDRATKNADPTRVLLKLAALHEETSNYDAADAAYARAEKRSRRQGATPDDVWLAHCRSRLLAGAADDARAVLDRAVQACADGGPKAEASLLAKFACLELDVGSADRGRTLFDTTLAKWPKRADLWQLYVAKSLKAGDVAHARAIQMRLAGVNLPPKAMRAALKRFAAFEEAHGDAASADAVKDLARAYVQKQQAAMDE</sequence>
<feature type="non-terminal residue" evidence="1">
    <location>
        <position position="1"/>
    </location>
</feature>
<dbReference type="InterPro" id="IPR011990">
    <property type="entry name" value="TPR-like_helical_dom_sf"/>
</dbReference>
<proteinExistence type="predicted"/>
<dbReference type="Proteomes" id="UP000002729">
    <property type="component" value="Unassembled WGS sequence"/>
</dbReference>
<dbReference type="Gene3D" id="1.25.40.10">
    <property type="entry name" value="Tetratricopeptide repeat domain"/>
    <property type="match status" value="1"/>
</dbReference>
<evidence type="ECO:0000313" key="1">
    <source>
        <dbReference type="EMBL" id="EGB09671.1"/>
    </source>
</evidence>